<evidence type="ECO:0000256" key="6">
    <source>
        <dbReference type="HAMAP-Rule" id="MF_01131"/>
    </source>
</evidence>
<evidence type="ECO:0000256" key="2">
    <source>
        <dbReference type="ARBA" id="ARBA00022491"/>
    </source>
</evidence>
<evidence type="ECO:0000313" key="9">
    <source>
        <dbReference type="Proteomes" id="UP001238163"/>
    </source>
</evidence>
<dbReference type="NCBIfam" id="NF003996">
    <property type="entry name" value="PRK05472.2-5"/>
    <property type="match status" value="1"/>
</dbReference>
<comment type="subcellular location">
    <subcellularLocation>
        <location evidence="6">Cytoplasm</location>
    </subcellularLocation>
</comment>
<dbReference type="InterPro" id="IPR003781">
    <property type="entry name" value="CoA-bd"/>
</dbReference>
<dbReference type="Pfam" id="PF02629">
    <property type="entry name" value="CoA_binding"/>
    <property type="match status" value="1"/>
</dbReference>
<dbReference type="InterPro" id="IPR036390">
    <property type="entry name" value="WH_DNA-bd_sf"/>
</dbReference>
<keyword evidence="3 6" id="KW-0805">Transcription regulation</keyword>
<dbReference type="GO" id="GO:0003700">
    <property type="term" value="F:DNA-binding transcription factor activity"/>
    <property type="evidence" value="ECO:0007669"/>
    <property type="project" value="UniProtKB-UniRule"/>
</dbReference>
<dbReference type="EMBL" id="JAUSVL010000001">
    <property type="protein sequence ID" value="MDQ0287948.1"/>
    <property type="molecule type" value="Genomic_DNA"/>
</dbReference>
<comment type="function">
    <text evidence="6">Modulates transcription in response to changes in cellular NADH/NAD(+) redox state.</text>
</comment>
<dbReference type="SUPFAM" id="SSF51735">
    <property type="entry name" value="NAD(P)-binding Rossmann-fold domains"/>
    <property type="match status" value="1"/>
</dbReference>
<keyword evidence="4 6" id="KW-0238">DNA-binding</keyword>
<feature type="binding site" evidence="6">
    <location>
        <begin position="91"/>
        <end position="96"/>
    </location>
    <ligand>
        <name>NAD(+)</name>
        <dbReference type="ChEBI" id="CHEBI:57540"/>
    </ligand>
</feature>
<keyword evidence="2 6" id="KW-0678">Repressor</keyword>
<dbReference type="GO" id="GO:0051775">
    <property type="term" value="P:response to redox state"/>
    <property type="evidence" value="ECO:0007669"/>
    <property type="project" value="InterPro"/>
</dbReference>
<reference evidence="8" key="1">
    <citation type="submission" date="2023-07" db="EMBL/GenBank/DDBJ databases">
        <title>Genomic Encyclopedia of Type Strains, Phase IV (KMG-IV): sequencing the most valuable type-strain genomes for metagenomic binning, comparative biology and taxonomic classification.</title>
        <authorList>
            <person name="Goeker M."/>
        </authorList>
    </citation>
    <scope>NUCLEOTIDE SEQUENCE</scope>
    <source>
        <strain evidence="8">DSM 24202</strain>
    </source>
</reference>
<dbReference type="SUPFAM" id="SSF46785">
    <property type="entry name" value="Winged helix' DNA-binding domain"/>
    <property type="match status" value="1"/>
</dbReference>
<dbReference type="PANTHER" id="PTHR35786">
    <property type="entry name" value="REDOX-SENSING TRANSCRIPTIONAL REPRESSOR REX"/>
    <property type="match status" value="1"/>
</dbReference>
<evidence type="ECO:0000256" key="1">
    <source>
        <dbReference type="ARBA" id="ARBA00022490"/>
    </source>
</evidence>
<protein>
    <recommendedName>
        <fullName evidence="6">Redox-sensing transcriptional repressor Rex</fullName>
    </recommendedName>
</protein>
<dbReference type="RefSeq" id="WP_307259110.1">
    <property type="nucleotide sequence ID" value="NZ_JAUSVL010000001.1"/>
</dbReference>
<dbReference type="HAMAP" id="MF_01131">
    <property type="entry name" value="Rex"/>
    <property type="match status" value="1"/>
</dbReference>
<evidence type="ECO:0000256" key="5">
    <source>
        <dbReference type="ARBA" id="ARBA00023163"/>
    </source>
</evidence>
<dbReference type="NCBIfam" id="NF003995">
    <property type="entry name" value="PRK05472.2-4"/>
    <property type="match status" value="1"/>
</dbReference>
<dbReference type="GO" id="GO:0005737">
    <property type="term" value="C:cytoplasm"/>
    <property type="evidence" value="ECO:0007669"/>
    <property type="project" value="UniProtKB-SubCell"/>
</dbReference>
<name>A0AAE3VCU1_9BACT</name>
<dbReference type="Pfam" id="PF06971">
    <property type="entry name" value="Put_DNA-bind_N"/>
    <property type="match status" value="1"/>
</dbReference>
<evidence type="ECO:0000259" key="7">
    <source>
        <dbReference type="SMART" id="SM00881"/>
    </source>
</evidence>
<gene>
    <name evidence="6" type="primary">rex</name>
    <name evidence="8" type="ORF">J3R75_000055</name>
</gene>
<dbReference type="SMART" id="SM00881">
    <property type="entry name" value="CoA_binding"/>
    <property type="match status" value="1"/>
</dbReference>
<comment type="subunit">
    <text evidence="6">Homodimer.</text>
</comment>
<dbReference type="InterPro" id="IPR036388">
    <property type="entry name" value="WH-like_DNA-bd_sf"/>
</dbReference>
<dbReference type="Proteomes" id="UP001238163">
    <property type="component" value="Unassembled WGS sequence"/>
</dbReference>
<dbReference type="InterPro" id="IPR036291">
    <property type="entry name" value="NAD(P)-bd_dom_sf"/>
</dbReference>
<feature type="DNA-binding region" description="H-T-H motif" evidence="6">
    <location>
        <begin position="17"/>
        <end position="56"/>
    </location>
</feature>
<dbReference type="InterPro" id="IPR009718">
    <property type="entry name" value="Rex_DNA-bd_C_dom"/>
</dbReference>
<evidence type="ECO:0000256" key="3">
    <source>
        <dbReference type="ARBA" id="ARBA00023015"/>
    </source>
</evidence>
<keyword evidence="5 6" id="KW-0804">Transcription</keyword>
<organism evidence="8 9">
    <name type="scientific">Oligosphaera ethanolica</name>
    <dbReference type="NCBI Taxonomy" id="760260"/>
    <lineage>
        <taxon>Bacteria</taxon>
        <taxon>Pseudomonadati</taxon>
        <taxon>Lentisphaerota</taxon>
        <taxon>Oligosphaeria</taxon>
        <taxon>Oligosphaerales</taxon>
        <taxon>Oligosphaeraceae</taxon>
        <taxon>Oligosphaera</taxon>
    </lineage>
</organism>
<dbReference type="InterPro" id="IPR022876">
    <property type="entry name" value="Tscrpt_rep_Rex"/>
</dbReference>
<evidence type="ECO:0000313" key="8">
    <source>
        <dbReference type="EMBL" id="MDQ0287948.1"/>
    </source>
</evidence>
<evidence type="ECO:0000256" key="4">
    <source>
        <dbReference type="ARBA" id="ARBA00023125"/>
    </source>
</evidence>
<sequence>MGRHKVLNTPAIRRMPTYFHKLVLMQQAHEEVVSTTVLAKYMGLEPIIVRKDFELTGVKGQPGIGYKTHELIEAIRSYLGWDACKKACLVGAGSLGSALLGYQEFSEYGMLFTDVFDADPEKIDTRIHGHLVRDVRQMTPRLRQARPDIGIICVPAIHAQAVVDDMIACGVRAFWNFSNLCLQVPPNVVVQREVIAGGLALLSMKLKTHDII</sequence>
<comment type="caution">
    <text evidence="8">The sequence shown here is derived from an EMBL/GenBank/DDBJ whole genome shotgun (WGS) entry which is preliminary data.</text>
</comment>
<proteinExistence type="inferred from homology"/>
<keyword evidence="1 6" id="KW-0963">Cytoplasm</keyword>
<keyword evidence="9" id="KW-1185">Reference proteome</keyword>
<accession>A0AAE3VCU1</accession>
<keyword evidence="6" id="KW-0520">NAD</keyword>
<dbReference type="Gene3D" id="3.40.50.720">
    <property type="entry name" value="NAD(P)-binding Rossmann-like Domain"/>
    <property type="match status" value="1"/>
</dbReference>
<dbReference type="NCBIfam" id="NF003994">
    <property type="entry name" value="PRK05472.2-3"/>
    <property type="match status" value="1"/>
</dbReference>
<comment type="similarity">
    <text evidence="6">Belongs to the transcriptional regulatory Rex family.</text>
</comment>
<dbReference type="GO" id="GO:0045892">
    <property type="term" value="P:negative regulation of DNA-templated transcription"/>
    <property type="evidence" value="ECO:0007669"/>
    <property type="project" value="InterPro"/>
</dbReference>
<dbReference type="GO" id="GO:0003677">
    <property type="term" value="F:DNA binding"/>
    <property type="evidence" value="ECO:0007669"/>
    <property type="project" value="UniProtKB-UniRule"/>
</dbReference>
<dbReference type="PANTHER" id="PTHR35786:SF1">
    <property type="entry name" value="REDOX-SENSING TRANSCRIPTIONAL REPRESSOR REX 1"/>
    <property type="match status" value="1"/>
</dbReference>
<dbReference type="Gene3D" id="1.10.10.10">
    <property type="entry name" value="Winged helix-like DNA-binding domain superfamily/Winged helix DNA-binding domain"/>
    <property type="match status" value="1"/>
</dbReference>
<feature type="domain" description="CoA-binding" evidence="7">
    <location>
        <begin position="80"/>
        <end position="181"/>
    </location>
</feature>
<dbReference type="AlphaFoldDB" id="A0AAE3VCU1"/>